<evidence type="ECO:0008006" key="9">
    <source>
        <dbReference type="Google" id="ProtNLM"/>
    </source>
</evidence>
<dbReference type="Pfam" id="PF00150">
    <property type="entry name" value="Cellulase"/>
    <property type="match status" value="1"/>
</dbReference>
<dbReference type="Gene3D" id="2.60.40.1180">
    <property type="entry name" value="Golgi alpha-mannosidase II"/>
    <property type="match status" value="1"/>
</dbReference>
<dbReference type="InterPro" id="IPR041036">
    <property type="entry name" value="GH5_C"/>
</dbReference>
<evidence type="ECO:0000256" key="2">
    <source>
        <dbReference type="ARBA" id="ARBA00022801"/>
    </source>
</evidence>
<proteinExistence type="inferred from homology"/>
<comment type="similarity">
    <text evidence="1 4">Belongs to the glycosyl hydrolase 5 (cellulase A) family.</text>
</comment>
<dbReference type="Gene3D" id="3.20.20.80">
    <property type="entry name" value="Glycosidases"/>
    <property type="match status" value="1"/>
</dbReference>
<feature type="non-terminal residue" evidence="7">
    <location>
        <position position="1"/>
    </location>
</feature>
<evidence type="ECO:0000259" key="6">
    <source>
        <dbReference type="Pfam" id="PF18564"/>
    </source>
</evidence>
<dbReference type="InterPro" id="IPR013780">
    <property type="entry name" value="Glyco_hydro_b"/>
</dbReference>
<gene>
    <name evidence="7" type="ORF">TeGR_g9927</name>
</gene>
<dbReference type="PANTHER" id="PTHR31308">
    <property type="match status" value="1"/>
</dbReference>
<keyword evidence="3 4" id="KW-0326">Glycosidase</keyword>
<dbReference type="InterPro" id="IPR017853">
    <property type="entry name" value="GH"/>
</dbReference>
<evidence type="ECO:0000256" key="4">
    <source>
        <dbReference type="RuleBase" id="RU361153"/>
    </source>
</evidence>
<evidence type="ECO:0000313" key="8">
    <source>
        <dbReference type="Proteomes" id="UP001165060"/>
    </source>
</evidence>
<dbReference type="Proteomes" id="UP001165060">
    <property type="component" value="Unassembled WGS sequence"/>
</dbReference>
<keyword evidence="2 4" id="KW-0378">Hydrolase</keyword>
<keyword evidence="8" id="KW-1185">Reference proteome</keyword>
<protein>
    <recommendedName>
        <fullName evidence="9">Glycoside hydrolase family 5 domain-containing protein</fullName>
    </recommendedName>
</protein>
<dbReference type="InterPro" id="IPR052066">
    <property type="entry name" value="Glycosphingolipid_Hydrolases"/>
</dbReference>
<dbReference type="InterPro" id="IPR001547">
    <property type="entry name" value="Glyco_hydro_5"/>
</dbReference>
<reference evidence="7 8" key="1">
    <citation type="journal article" date="2023" name="Commun. Biol.">
        <title>Genome analysis of Parmales, the sister group of diatoms, reveals the evolutionary specialization of diatoms from phago-mixotrophs to photoautotrophs.</title>
        <authorList>
            <person name="Ban H."/>
            <person name="Sato S."/>
            <person name="Yoshikawa S."/>
            <person name="Yamada K."/>
            <person name="Nakamura Y."/>
            <person name="Ichinomiya M."/>
            <person name="Sato N."/>
            <person name="Blanc-Mathieu R."/>
            <person name="Endo H."/>
            <person name="Kuwata A."/>
            <person name="Ogata H."/>
        </authorList>
    </citation>
    <scope>NUCLEOTIDE SEQUENCE [LARGE SCALE GENOMIC DNA]</scope>
</reference>
<accession>A0ABQ6MMC1</accession>
<evidence type="ECO:0000256" key="1">
    <source>
        <dbReference type="ARBA" id="ARBA00005641"/>
    </source>
</evidence>
<name>A0ABQ6MMC1_9STRA</name>
<evidence type="ECO:0000313" key="7">
    <source>
        <dbReference type="EMBL" id="GMI29174.1"/>
    </source>
</evidence>
<comment type="caution">
    <text evidence="7">The sequence shown here is derived from an EMBL/GenBank/DDBJ whole genome shotgun (WGS) entry which is preliminary data.</text>
</comment>
<feature type="domain" description="Glycoside hydrolase family 5" evidence="5">
    <location>
        <begin position="11"/>
        <end position="218"/>
    </location>
</feature>
<evidence type="ECO:0000256" key="3">
    <source>
        <dbReference type="ARBA" id="ARBA00023295"/>
    </source>
</evidence>
<dbReference type="Pfam" id="PF18564">
    <property type="entry name" value="Glyco_hydro_5_C"/>
    <property type="match status" value="1"/>
</dbReference>
<dbReference type="PROSITE" id="PS00659">
    <property type="entry name" value="GLYCOSYL_HYDROL_F5"/>
    <property type="match status" value="1"/>
</dbReference>
<dbReference type="EMBL" id="BRYB01001591">
    <property type="protein sequence ID" value="GMI29174.1"/>
    <property type="molecule type" value="Genomic_DNA"/>
</dbReference>
<feature type="domain" description="Glycoside hydrolase family 5 C-terminal" evidence="6">
    <location>
        <begin position="303"/>
        <end position="392"/>
    </location>
</feature>
<sequence length="394" mass="43705">VKKSAPWFFQSQVDSDEEMVTYKELGMNVVRLGYMWSGIEPTEGDYNQTYVDTVKGIVQKFNDNGVHVLLDLHEDILSSKYCLYDGAPQWLVDKSVPAKEFPWPLKGGCGDRGWMKNALALAPQKAYQDIYDNEHGMLDSLVSMWKYSASQFKDMPGVIGYEIMNEPFAGNTYADPTLFLPGVAGKKNLQRMNDAVAKGIREADDKKIIFYEPVTWGMVFDGDIAGSGFEHGPLVFKAIDGDLAKLGGTAMMTEGMACPDANQDECVFVMDLADKHLMSFTDYGHSQGDNFDLSDVQKQTWARTYARAIAGTPLSMSFDAAGDDRKFSFCYSLDATIDKETEVFASRKYNYPAGAKVEVEGNAQQVDSGDPDLLWFVKLEEAKTGDEVCITVSA</sequence>
<dbReference type="PANTHER" id="PTHR31308:SF3">
    <property type="entry name" value="ENDOGLYCOCERAMIDASE"/>
    <property type="match status" value="1"/>
</dbReference>
<dbReference type="SUPFAM" id="SSF51445">
    <property type="entry name" value="(Trans)glycosidases"/>
    <property type="match status" value="1"/>
</dbReference>
<evidence type="ECO:0000259" key="5">
    <source>
        <dbReference type="Pfam" id="PF00150"/>
    </source>
</evidence>
<organism evidence="7 8">
    <name type="scientific">Tetraparma gracilis</name>
    <dbReference type="NCBI Taxonomy" id="2962635"/>
    <lineage>
        <taxon>Eukaryota</taxon>
        <taxon>Sar</taxon>
        <taxon>Stramenopiles</taxon>
        <taxon>Ochrophyta</taxon>
        <taxon>Bolidophyceae</taxon>
        <taxon>Parmales</taxon>
        <taxon>Triparmaceae</taxon>
        <taxon>Tetraparma</taxon>
    </lineage>
</organism>
<dbReference type="InterPro" id="IPR018087">
    <property type="entry name" value="Glyco_hydro_5_CS"/>
</dbReference>